<dbReference type="Proteomes" id="UP000198620">
    <property type="component" value="Unassembled WGS sequence"/>
</dbReference>
<dbReference type="STRING" id="1233.SAMN05216387_101269"/>
<dbReference type="InterPro" id="IPR011990">
    <property type="entry name" value="TPR-like_helical_dom_sf"/>
</dbReference>
<evidence type="ECO:0000256" key="1">
    <source>
        <dbReference type="ARBA" id="ARBA00004401"/>
    </source>
</evidence>
<feature type="transmembrane region" description="Helical" evidence="9">
    <location>
        <begin position="20"/>
        <end position="40"/>
    </location>
</feature>
<name>A0A1H7GGA5_9PROT</name>
<keyword evidence="4 9" id="KW-1133">Transmembrane helix</keyword>
<dbReference type="InterPro" id="IPR018704">
    <property type="entry name" value="SecYEG/CpoB_TPR"/>
</dbReference>
<feature type="domain" description="Ancillary SecYEG translocon subunit/Cell division coordinator CpoB TPR" evidence="10">
    <location>
        <begin position="16"/>
        <end position="209"/>
    </location>
</feature>
<protein>
    <recommendedName>
        <fullName evidence="8">Ancillary SecYEG translocon subunit</fullName>
    </recommendedName>
</protein>
<evidence type="ECO:0000256" key="8">
    <source>
        <dbReference type="ARBA" id="ARBA00024235"/>
    </source>
</evidence>
<reference evidence="11 12" key="1">
    <citation type="submission" date="2016-10" db="EMBL/GenBank/DDBJ databases">
        <authorList>
            <person name="de Groot N.N."/>
        </authorList>
    </citation>
    <scope>NUCLEOTIDE SEQUENCE [LARGE SCALE GENOMIC DNA]</scope>
    <source>
        <strain evidence="11 12">Nv1</strain>
    </source>
</reference>
<dbReference type="RefSeq" id="WP_090826211.1">
    <property type="nucleotide sequence ID" value="NZ_FOBH01000001.1"/>
</dbReference>
<dbReference type="Gene3D" id="1.25.40.10">
    <property type="entry name" value="Tetratricopeptide repeat domain"/>
    <property type="match status" value="1"/>
</dbReference>
<evidence type="ECO:0000256" key="7">
    <source>
        <dbReference type="ARBA" id="ARBA00024197"/>
    </source>
</evidence>
<organism evidence="11 12">
    <name type="scientific">Nitrosovibrio tenuis</name>
    <dbReference type="NCBI Taxonomy" id="1233"/>
    <lineage>
        <taxon>Bacteria</taxon>
        <taxon>Pseudomonadati</taxon>
        <taxon>Pseudomonadota</taxon>
        <taxon>Betaproteobacteria</taxon>
        <taxon>Nitrosomonadales</taxon>
        <taxon>Nitrosomonadaceae</taxon>
        <taxon>Nitrosovibrio</taxon>
    </lineage>
</organism>
<accession>A0A1H7GGA5</accession>
<evidence type="ECO:0000256" key="4">
    <source>
        <dbReference type="ARBA" id="ARBA00022989"/>
    </source>
</evidence>
<evidence type="ECO:0000256" key="2">
    <source>
        <dbReference type="ARBA" id="ARBA00022475"/>
    </source>
</evidence>
<evidence type="ECO:0000256" key="6">
    <source>
        <dbReference type="ARBA" id="ARBA00023186"/>
    </source>
</evidence>
<proteinExistence type="inferred from homology"/>
<evidence type="ECO:0000256" key="5">
    <source>
        <dbReference type="ARBA" id="ARBA00023136"/>
    </source>
</evidence>
<comment type="similarity">
    <text evidence="7">Belongs to the YfgM family.</text>
</comment>
<dbReference type="GO" id="GO:0005886">
    <property type="term" value="C:plasma membrane"/>
    <property type="evidence" value="ECO:0007669"/>
    <property type="project" value="UniProtKB-SubCell"/>
</dbReference>
<dbReference type="PIRSF" id="PIRSF006170">
    <property type="entry name" value="YfgM"/>
    <property type="match status" value="1"/>
</dbReference>
<evidence type="ECO:0000256" key="9">
    <source>
        <dbReference type="SAM" id="Phobius"/>
    </source>
</evidence>
<evidence type="ECO:0000313" key="12">
    <source>
        <dbReference type="Proteomes" id="UP000198620"/>
    </source>
</evidence>
<keyword evidence="3 9" id="KW-0812">Transmembrane</keyword>
<dbReference type="EMBL" id="FOBH01000001">
    <property type="protein sequence ID" value="SEK37149.1"/>
    <property type="molecule type" value="Genomic_DNA"/>
</dbReference>
<dbReference type="GO" id="GO:0044877">
    <property type="term" value="F:protein-containing complex binding"/>
    <property type="evidence" value="ECO:0007669"/>
    <property type="project" value="InterPro"/>
</dbReference>
<dbReference type="AlphaFoldDB" id="A0A1H7GGA5"/>
<keyword evidence="6" id="KW-0143">Chaperone</keyword>
<dbReference type="SUPFAM" id="SSF48452">
    <property type="entry name" value="TPR-like"/>
    <property type="match status" value="1"/>
</dbReference>
<dbReference type="Pfam" id="PF09976">
    <property type="entry name" value="TPR_21"/>
    <property type="match status" value="1"/>
</dbReference>
<dbReference type="PANTHER" id="PTHR38035">
    <property type="entry name" value="UPF0070 PROTEIN YFGM"/>
    <property type="match status" value="1"/>
</dbReference>
<gene>
    <name evidence="11" type="ORF">SAMN05216387_101269</name>
</gene>
<dbReference type="OrthoDB" id="8521102at2"/>
<comment type="subcellular location">
    <subcellularLocation>
        <location evidence="1">Cell membrane</location>
        <topology evidence="1">Single-pass type II membrane protein</topology>
    </subcellularLocation>
</comment>
<evidence type="ECO:0000259" key="10">
    <source>
        <dbReference type="Pfam" id="PF09976"/>
    </source>
</evidence>
<evidence type="ECO:0000313" key="11">
    <source>
        <dbReference type="EMBL" id="SEK37149.1"/>
    </source>
</evidence>
<dbReference type="InterPro" id="IPR026039">
    <property type="entry name" value="YfgM"/>
</dbReference>
<keyword evidence="12" id="KW-1185">Reference proteome</keyword>
<sequence length="212" mass="23311">MAVYDLEEQEKIDTLKSWWNTYGTLVTVLVAAFAAGIAGVQAWNYYQKQKTEQAAELYDSVLQVQGSGDPKKIGDAARLLMEGFPSSGYAARAALISARANFDNGDLQNAKSRLQWILDNSKEDELKDLVRLRLAGVLLDEKKYPEALSLLETRHGESFDSLYADLKGDILSATGKIAEARAAYQTALDKMGVKGTYHNIVQMKLDALQTAG</sequence>
<evidence type="ECO:0000256" key="3">
    <source>
        <dbReference type="ARBA" id="ARBA00022692"/>
    </source>
</evidence>
<keyword evidence="2" id="KW-1003">Cell membrane</keyword>
<keyword evidence="5 9" id="KW-0472">Membrane</keyword>
<dbReference type="PANTHER" id="PTHR38035:SF1">
    <property type="entry name" value="ANCILLARY SECYEG TRANSLOCON SUBUNIT"/>
    <property type="match status" value="1"/>
</dbReference>